<evidence type="ECO:0000313" key="6">
    <source>
        <dbReference type="Proteomes" id="UP000183868"/>
    </source>
</evidence>
<name>A0A1J1C7C8_CALAY</name>
<accession>A0A1J1C7C8</accession>
<gene>
    <name evidence="5" type="ORF">Cabys_1149</name>
</gene>
<dbReference type="SMART" id="SM00382">
    <property type="entry name" value="AAA"/>
    <property type="match status" value="1"/>
</dbReference>
<dbReference type="KEGG" id="caby:Cabys_1149"/>
<dbReference type="Pfam" id="PF00005">
    <property type="entry name" value="ABC_tran"/>
    <property type="match status" value="1"/>
</dbReference>
<dbReference type="InterPro" id="IPR003593">
    <property type="entry name" value="AAA+_ATPase"/>
</dbReference>
<proteinExistence type="predicted"/>
<reference evidence="5 6" key="1">
    <citation type="submission" date="2016-11" db="EMBL/GenBank/DDBJ databases">
        <title>Genomic analysis of Caldithrix abyssi and proposal of a novel bacterial phylum Caldithrichaeota.</title>
        <authorList>
            <person name="Kublanov I."/>
            <person name="Sigalova O."/>
            <person name="Gavrilov S."/>
            <person name="Lebedinsky A."/>
            <person name="Ivanova N."/>
            <person name="Daum C."/>
            <person name="Reddy T."/>
            <person name="Klenk H.P."/>
            <person name="Goker M."/>
            <person name="Reva O."/>
            <person name="Miroshnichenko M."/>
            <person name="Kyprides N."/>
            <person name="Woyke T."/>
            <person name="Gelfand M."/>
        </authorList>
    </citation>
    <scope>NUCLEOTIDE SEQUENCE [LARGE SCALE GENOMIC DNA]</scope>
    <source>
        <strain evidence="5 6">LF13</strain>
    </source>
</reference>
<feature type="domain" description="ABC transporter" evidence="4">
    <location>
        <begin position="8"/>
        <end position="209"/>
    </location>
</feature>
<dbReference type="EMBL" id="CP018099">
    <property type="protein sequence ID" value="APF17898.1"/>
    <property type="molecule type" value="Genomic_DNA"/>
</dbReference>
<dbReference type="InterPro" id="IPR003439">
    <property type="entry name" value="ABC_transporter-like_ATP-bd"/>
</dbReference>
<keyword evidence="2" id="KW-0547">Nucleotide-binding</keyword>
<evidence type="ECO:0000313" key="5">
    <source>
        <dbReference type="EMBL" id="APF17898.1"/>
    </source>
</evidence>
<keyword evidence="3" id="KW-0067">ATP-binding</keyword>
<evidence type="ECO:0000256" key="1">
    <source>
        <dbReference type="ARBA" id="ARBA00022448"/>
    </source>
</evidence>
<dbReference type="InterPro" id="IPR051782">
    <property type="entry name" value="ABC_Transporter_VariousFunc"/>
</dbReference>
<dbReference type="Gene3D" id="3.40.50.300">
    <property type="entry name" value="P-loop containing nucleotide triphosphate hydrolases"/>
    <property type="match status" value="1"/>
</dbReference>
<protein>
    <submittedName>
        <fullName evidence="5">Heme exporter protein A</fullName>
    </submittedName>
</protein>
<evidence type="ECO:0000256" key="3">
    <source>
        <dbReference type="ARBA" id="ARBA00022840"/>
    </source>
</evidence>
<dbReference type="InterPro" id="IPR027417">
    <property type="entry name" value="P-loop_NTPase"/>
</dbReference>
<organism evidence="5 6">
    <name type="scientific">Caldithrix abyssi DSM 13497</name>
    <dbReference type="NCBI Taxonomy" id="880073"/>
    <lineage>
        <taxon>Bacteria</taxon>
        <taxon>Pseudomonadati</taxon>
        <taxon>Calditrichota</taxon>
        <taxon>Calditrichia</taxon>
        <taxon>Calditrichales</taxon>
        <taxon>Calditrichaceae</taxon>
        <taxon>Caldithrix</taxon>
    </lineage>
</organism>
<dbReference type="PANTHER" id="PTHR42939">
    <property type="entry name" value="ABC TRANSPORTER ATP-BINDING PROTEIN ALBC-RELATED"/>
    <property type="match status" value="1"/>
</dbReference>
<evidence type="ECO:0000256" key="2">
    <source>
        <dbReference type="ARBA" id="ARBA00022741"/>
    </source>
</evidence>
<dbReference type="SUPFAM" id="SSF52540">
    <property type="entry name" value="P-loop containing nucleoside triphosphate hydrolases"/>
    <property type="match status" value="1"/>
</dbReference>
<dbReference type="GO" id="GO:0005524">
    <property type="term" value="F:ATP binding"/>
    <property type="evidence" value="ECO:0007669"/>
    <property type="project" value="UniProtKB-KW"/>
</dbReference>
<dbReference type="GO" id="GO:0016887">
    <property type="term" value="F:ATP hydrolysis activity"/>
    <property type="evidence" value="ECO:0007669"/>
    <property type="project" value="InterPro"/>
</dbReference>
<evidence type="ECO:0000259" key="4">
    <source>
        <dbReference type="PROSITE" id="PS50893"/>
    </source>
</evidence>
<sequence length="209" mass="23974">MSDFKMELIAEKIVKRFGNFLVLRNISFQVKSGSSIAITGANGSGKTTLVKILCNLMAPTRGKVIYRNNGNVIERGEIYRYIGLVGPYLQLYQELTAQENIDFFARMRNLKNYSEKIRKMMELFKLAGREDDPVKTYSSGMQQRLKYICALMHDPEILFVDEPRSNLDQEGIQAVYRILEEHKKEKILVISTNDQDDLLLADQIIKVGN</sequence>
<dbReference type="AlphaFoldDB" id="A0A1J1C7C8"/>
<dbReference type="PANTHER" id="PTHR42939:SF1">
    <property type="entry name" value="ABC TRANSPORTER ATP-BINDING PROTEIN ALBC-RELATED"/>
    <property type="match status" value="1"/>
</dbReference>
<dbReference type="PROSITE" id="PS50893">
    <property type="entry name" value="ABC_TRANSPORTER_2"/>
    <property type="match status" value="1"/>
</dbReference>
<keyword evidence="1" id="KW-0813">Transport</keyword>
<dbReference type="Proteomes" id="UP000183868">
    <property type="component" value="Chromosome"/>
</dbReference>